<dbReference type="Proteomes" id="UP000240395">
    <property type="component" value="Segment"/>
</dbReference>
<reference evidence="1 2" key="1">
    <citation type="submission" date="2017-10" db="EMBL/GenBank/DDBJ databases">
        <title>Antibacterial composition for extension of chilled fish shelf life and decreasing of risk of food-borne infections, bacteriophage strains for its preparation.</title>
        <authorList>
            <person name="Zulkarneev E.R."/>
            <person name="Aleshkin A.V."/>
            <person name="Rubalsky O.V."/>
            <person name="Kiseleva I.A."/>
            <person name="Rubalskii E.O."/>
            <person name="Lebedev S.N."/>
        </authorList>
    </citation>
    <scope>NUCLEOTIDE SEQUENCE [LARGE SCALE GENOMIC DNA]</scope>
</reference>
<protein>
    <submittedName>
        <fullName evidence="1">Uncharacterized protein</fullName>
    </submittedName>
</protein>
<evidence type="ECO:0000313" key="2">
    <source>
        <dbReference type="Proteomes" id="UP000240395"/>
    </source>
</evidence>
<keyword evidence="2" id="KW-1185">Reference proteome</keyword>
<dbReference type="InterPro" id="IPR056962">
    <property type="entry name" value="Phage_blade"/>
</dbReference>
<dbReference type="Pfam" id="PF24647">
    <property type="entry name" value="Phage_blade"/>
    <property type="match status" value="1"/>
</dbReference>
<sequence>MIYNILLEVTVLSASGNVAVSIEQIEFANEYYANNYFDNVQVYEETPEIKVWRQVTKLY</sequence>
<evidence type="ECO:0000313" key="1">
    <source>
        <dbReference type="EMBL" id="AUE23096.1"/>
    </source>
</evidence>
<dbReference type="EMBL" id="MG250484">
    <property type="protein sequence ID" value="AUE23096.1"/>
    <property type="molecule type" value="Genomic_DNA"/>
</dbReference>
<organism evidence="1 2">
    <name type="scientific">Citrobacter phage CF1 ERZ-2017</name>
    <dbReference type="NCBI Taxonomy" id="2267236"/>
    <lineage>
        <taxon>Viruses</taxon>
        <taxon>Duplodnaviria</taxon>
        <taxon>Heunggongvirae</taxon>
        <taxon>Uroviricota</taxon>
        <taxon>Caudoviricetes</taxon>
        <taxon>Pantevenvirales</taxon>
        <taxon>Straboviridae</taxon>
        <taxon>Tevenvirinae</taxon>
        <taxon>Moonvirus</taxon>
        <taxon>Moonvirus cf1</taxon>
    </lineage>
</organism>
<gene>
    <name evidence="1" type="ORF">Cf1_00233</name>
</gene>
<name>A0A2H4YGN3_9CAUD</name>
<accession>A0A2H4YGN3</accession>
<proteinExistence type="predicted"/>